<evidence type="ECO:0000256" key="9">
    <source>
        <dbReference type="ARBA" id="ARBA00022741"/>
    </source>
</evidence>
<dbReference type="GO" id="GO:0005886">
    <property type="term" value="C:plasma membrane"/>
    <property type="evidence" value="ECO:0007669"/>
    <property type="project" value="UniProtKB-SubCell"/>
</dbReference>
<evidence type="ECO:0000256" key="4">
    <source>
        <dbReference type="ARBA" id="ARBA00022475"/>
    </source>
</evidence>
<protein>
    <recommendedName>
        <fullName evidence="3">histidine kinase</fullName>
        <ecNumber evidence="3">2.7.13.3</ecNumber>
    </recommendedName>
</protein>
<dbReference type="EMBL" id="JACIDX010000018">
    <property type="protein sequence ID" value="MBB3957000.1"/>
    <property type="molecule type" value="Genomic_DNA"/>
</dbReference>
<dbReference type="Gene3D" id="1.10.287.130">
    <property type="match status" value="1"/>
</dbReference>
<evidence type="ECO:0000259" key="18">
    <source>
        <dbReference type="PROSITE" id="PS50885"/>
    </source>
</evidence>
<dbReference type="SUPFAM" id="SSF47384">
    <property type="entry name" value="Homodimeric domain of signal transducing histidine kinase"/>
    <property type="match status" value="1"/>
</dbReference>
<dbReference type="GO" id="GO:0005524">
    <property type="term" value="F:ATP binding"/>
    <property type="evidence" value="ECO:0007669"/>
    <property type="project" value="UniProtKB-KW"/>
</dbReference>
<evidence type="ECO:0000256" key="7">
    <source>
        <dbReference type="ARBA" id="ARBA00022679"/>
    </source>
</evidence>
<keyword evidence="14 16" id="KW-0472">Membrane</keyword>
<evidence type="ECO:0000256" key="16">
    <source>
        <dbReference type="SAM" id="Phobius"/>
    </source>
</evidence>
<feature type="compositionally biased region" description="Basic and acidic residues" evidence="15">
    <location>
        <begin position="89"/>
        <end position="107"/>
    </location>
</feature>
<name>A0A7W6CK96_9SPHN</name>
<proteinExistence type="predicted"/>
<sequence>MKRWNPSRFLPPRLLPGSLTGQVMLALAGALLLAQTISAILLYKAQAEYREQQVTQELAMRAAIALRHRDEADTPEGGPPPPPPPAEMMRAERLREERTREPHRHDGPPLMVGRGPDDMPRGPRPVRMADFRPNAGDEAKPEITQRLNELLGSQDLKPQHLMVVERDIADDPFWKKRVDRRYAMMGDHAPPKPRHVLVAAAQAENGGEWMVVRSSVPARDPWLLATLIAQTLFIYAVLVGAIALILRRIARPLAALTSRVDQFARTRESTGQLEPQGPADVRHLIEAHNAMEQRITSLINEKDVMLGAIGHDLKTPLAALRVRIESVEDDAERDKMAKTIEDITRSLDDILSLARVGRPSDPVESTELAALVASIVEEYEDMGEDVEFDHAPRLVMPLRATWLRRALRNLIGNALRYAGSAQVTMVREEAEGHGWAVIRVVDHGKGIGGDIEKMFEPFTRGEPSRNTATGGAGLGLTLARAIADQHGGRLTLHNQTDERGAVTGLMATLWLPLPN</sequence>
<evidence type="ECO:0000256" key="13">
    <source>
        <dbReference type="ARBA" id="ARBA00023012"/>
    </source>
</evidence>
<dbReference type="Pfam" id="PF02518">
    <property type="entry name" value="HATPase_c"/>
    <property type="match status" value="1"/>
</dbReference>
<evidence type="ECO:0000256" key="5">
    <source>
        <dbReference type="ARBA" id="ARBA00022519"/>
    </source>
</evidence>
<evidence type="ECO:0000256" key="12">
    <source>
        <dbReference type="ARBA" id="ARBA00022989"/>
    </source>
</evidence>
<dbReference type="SMART" id="SM00387">
    <property type="entry name" value="HATPase_c"/>
    <property type="match status" value="1"/>
</dbReference>
<dbReference type="InterPro" id="IPR005467">
    <property type="entry name" value="His_kinase_dom"/>
</dbReference>
<evidence type="ECO:0000256" key="2">
    <source>
        <dbReference type="ARBA" id="ARBA00004429"/>
    </source>
</evidence>
<dbReference type="PROSITE" id="PS50109">
    <property type="entry name" value="HIS_KIN"/>
    <property type="match status" value="1"/>
</dbReference>
<evidence type="ECO:0000256" key="6">
    <source>
        <dbReference type="ARBA" id="ARBA00022553"/>
    </source>
</evidence>
<feature type="transmembrane region" description="Helical" evidence="16">
    <location>
        <begin position="222"/>
        <end position="246"/>
    </location>
</feature>
<evidence type="ECO:0000256" key="15">
    <source>
        <dbReference type="SAM" id="MobiDB-lite"/>
    </source>
</evidence>
<dbReference type="InterPro" id="IPR004358">
    <property type="entry name" value="Sig_transdc_His_kin-like_C"/>
</dbReference>
<keyword evidence="8 16" id="KW-0812">Transmembrane</keyword>
<dbReference type="InterPro" id="IPR003661">
    <property type="entry name" value="HisK_dim/P_dom"/>
</dbReference>
<evidence type="ECO:0000313" key="19">
    <source>
        <dbReference type="EMBL" id="MBB3957000.1"/>
    </source>
</evidence>
<keyword evidence="11" id="KW-0067">ATP-binding</keyword>
<dbReference type="InterPro" id="IPR036097">
    <property type="entry name" value="HisK_dim/P_sf"/>
</dbReference>
<comment type="catalytic activity">
    <reaction evidence="1">
        <text>ATP + protein L-histidine = ADP + protein N-phospho-L-histidine.</text>
        <dbReference type="EC" id="2.7.13.3"/>
    </reaction>
</comment>
<keyword evidence="5" id="KW-0997">Cell inner membrane</keyword>
<evidence type="ECO:0000256" key="3">
    <source>
        <dbReference type="ARBA" id="ARBA00012438"/>
    </source>
</evidence>
<keyword evidence="12 16" id="KW-1133">Transmembrane helix</keyword>
<dbReference type="PRINTS" id="PR00344">
    <property type="entry name" value="BCTRLSENSOR"/>
</dbReference>
<dbReference type="PANTHER" id="PTHR44936">
    <property type="entry name" value="SENSOR PROTEIN CREC"/>
    <property type="match status" value="1"/>
</dbReference>
<comment type="subcellular location">
    <subcellularLocation>
        <location evidence="2">Cell inner membrane</location>
        <topology evidence="2">Multi-pass membrane protein</topology>
    </subcellularLocation>
</comment>
<dbReference type="InterPro" id="IPR003594">
    <property type="entry name" value="HATPase_dom"/>
</dbReference>
<keyword evidence="20" id="KW-1185">Reference proteome</keyword>
<feature type="compositionally biased region" description="Pro residues" evidence="15">
    <location>
        <begin position="77"/>
        <end position="86"/>
    </location>
</feature>
<feature type="domain" description="Histidine kinase" evidence="17">
    <location>
        <begin position="308"/>
        <end position="515"/>
    </location>
</feature>
<dbReference type="CDD" id="cd00082">
    <property type="entry name" value="HisKA"/>
    <property type="match status" value="1"/>
</dbReference>
<evidence type="ECO:0000256" key="10">
    <source>
        <dbReference type="ARBA" id="ARBA00022777"/>
    </source>
</evidence>
<feature type="domain" description="HAMP" evidence="18">
    <location>
        <begin position="247"/>
        <end position="300"/>
    </location>
</feature>
<feature type="region of interest" description="Disordered" evidence="15">
    <location>
        <begin position="68"/>
        <end position="122"/>
    </location>
</feature>
<gene>
    <name evidence="19" type="ORF">GGR38_003973</name>
</gene>
<dbReference type="Proteomes" id="UP000548867">
    <property type="component" value="Unassembled WGS sequence"/>
</dbReference>
<keyword evidence="7" id="KW-0808">Transferase</keyword>
<dbReference type="SMART" id="SM00388">
    <property type="entry name" value="HisKA"/>
    <property type="match status" value="1"/>
</dbReference>
<accession>A0A7W6CK96</accession>
<dbReference type="EC" id="2.7.13.3" evidence="3"/>
<dbReference type="InterPro" id="IPR003660">
    <property type="entry name" value="HAMP_dom"/>
</dbReference>
<keyword evidence="10 19" id="KW-0418">Kinase</keyword>
<dbReference type="InterPro" id="IPR050980">
    <property type="entry name" value="2C_sensor_his_kinase"/>
</dbReference>
<dbReference type="AlphaFoldDB" id="A0A7W6CK96"/>
<dbReference type="CDD" id="cd00075">
    <property type="entry name" value="HATPase"/>
    <property type="match status" value="1"/>
</dbReference>
<keyword evidence="13" id="KW-0902">Two-component regulatory system</keyword>
<organism evidence="19 20">
    <name type="scientific">Novosphingobium sediminicola</name>
    <dbReference type="NCBI Taxonomy" id="563162"/>
    <lineage>
        <taxon>Bacteria</taxon>
        <taxon>Pseudomonadati</taxon>
        <taxon>Pseudomonadota</taxon>
        <taxon>Alphaproteobacteria</taxon>
        <taxon>Sphingomonadales</taxon>
        <taxon>Sphingomonadaceae</taxon>
        <taxon>Novosphingobium</taxon>
    </lineage>
</organism>
<keyword evidence="6" id="KW-0597">Phosphoprotein</keyword>
<keyword evidence="9" id="KW-0547">Nucleotide-binding</keyword>
<keyword evidence="4" id="KW-1003">Cell membrane</keyword>
<evidence type="ECO:0000256" key="11">
    <source>
        <dbReference type="ARBA" id="ARBA00022840"/>
    </source>
</evidence>
<dbReference type="InterPro" id="IPR036890">
    <property type="entry name" value="HATPase_C_sf"/>
</dbReference>
<dbReference type="SUPFAM" id="SSF55874">
    <property type="entry name" value="ATPase domain of HSP90 chaperone/DNA topoisomerase II/histidine kinase"/>
    <property type="match status" value="1"/>
</dbReference>
<dbReference type="PROSITE" id="PS50885">
    <property type="entry name" value="HAMP"/>
    <property type="match status" value="1"/>
</dbReference>
<dbReference type="RefSeq" id="WP_183627916.1">
    <property type="nucleotide sequence ID" value="NZ_JACIDX010000018.1"/>
</dbReference>
<dbReference type="PANTHER" id="PTHR44936:SF5">
    <property type="entry name" value="SENSOR HISTIDINE KINASE ENVZ"/>
    <property type="match status" value="1"/>
</dbReference>
<dbReference type="Gene3D" id="3.30.565.10">
    <property type="entry name" value="Histidine kinase-like ATPase, C-terminal domain"/>
    <property type="match status" value="1"/>
</dbReference>
<reference evidence="19 20" key="1">
    <citation type="submission" date="2020-08" db="EMBL/GenBank/DDBJ databases">
        <title>Genomic Encyclopedia of Type Strains, Phase IV (KMG-IV): sequencing the most valuable type-strain genomes for metagenomic binning, comparative biology and taxonomic classification.</title>
        <authorList>
            <person name="Goeker M."/>
        </authorList>
    </citation>
    <scope>NUCLEOTIDE SEQUENCE [LARGE SCALE GENOMIC DNA]</scope>
    <source>
        <strain evidence="19 20">DSM 27057</strain>
    </source>
</reference>
<dbReference type="GO" id="GO:0000155">
    <property type="term" value="F:phosphorelay sensor kinase activity"/>
    <property type="evidence" value="ECO:0007669"/>
    <property type="project" value="InterPro"/>
</dbReference>
<comment type="caution">
    <text evidence="19">The sequence shown here is derived from an EMBL/GenBank/DDBJ whole genome shotgun (WGS) entry which is preliminary data.</text>
</comment>
<evidence type="ECO:0000313" key="20">
    <source>
        <dbReference type="Proteomes" id="UP000548867"/>
    </source>
</evidence>
<evidence type="ECO:0000256" key="1">
    <source>
        <dbReference type="ARBA" id="ARBA00000085"/>
    </source>
</evidence>
<evidence type="ECO:0000259" key="17">
    <source>
        <dbReference type="PROSITE" id="PS50109"/>
    </source>
</evidence>
<evidence type="ECO:0000256" key="8">
    <source>
        <dbReference type="ARBA" id="ARBA00022692"/>
    </source>
</evidence>
<evidence type="ECO:0000256" key="14">
    <source>
        <dbReference type="ARBA" id="ARBA00023136"/>
    </source>
</evidence>